<dbReference type="PANTHER" id="PTHR34853">
    <property type="match status" value="1"/>
</dbReference>
<evidence type="ECO:0000313" key="2">
    <source>
        <dbReference type="EMBL" id="MFC7183089.1"/>
    </source>
</evidence>
<comment type="caution">
    <text evidence="2">The sequence shown here is derived from an EMBL/GenBank/DDBJ whole genome shotgun (WGS) entry which is preliminary data.</text>
</comment>
<dbReference type="InterPro" id="IPR029058">
    <property type="entry name" value="AB_hydrolase_fold"/>
</dbReference>
<dbReference type="Gene3D" id="3.40.50.1820">
    <property type="entry name" value="alpha/beta hydrolase"/>
    <property type="match status" value="1"/>
</dbReference>
<dbReference type="Gene3D" id="1.10.260.130">
    <property type="match status" value="1"/>
</dbReference>
<protein>
    <submittedName>
        <fullName evidence="2">Lipase family protein</fullName>
    </submittedName>
</protein>
<feature type="transmembrane region" description="Helical" evidence="1">
    <location>
        <begin position="100"/>
        <end position="118"/>
    </location>
</feature>
<dbReference type="Proteomes" id="UP001596435">
    <property type="component" value="Unassembled WGS sequence"/>
</dbReference>
<name>A0ABW2G453_9ACTN</name>
<reference evidence="3" key="1">
    <citation type="journal article" date="2019" name="Int. J. Syst. Evol. Microbiol.">
        <title>The Global Catalogue of Microorganisms (GCM) 10K type strain sequencing project: providing services to taxonomists for standard genome sequencing and annotation.</title>
        <authorList>
            <consortium name="The Broad Institute Genomics Platform"/>
            <consortium name="The Broad Institute Genome Sequencing Center for Infectious Disease"/>
            <person name="Wu L."/>
            <person name="Ma J."/>
        </authorList>
    </citation>
    <scope>NUCLEOTIDE SEQUENCE [LARGE SCALE GENOMIC DNA]</scope>
    <source>
        <strain evidence="3">CGMCC 1.12859</strain>
    </source>
</reference>
<feature type="transmembrane region" description="Helical" evidence="1">
    <location>
        <begin position="20"/>
        <end position="42"/>
    </location>
</feature>
<dbReference type="EMBL" id="JBHTAJ010000059">
    <property type="protein sequence ID" value="MFC7183089.1"/>
    <property type="molecule type" value="Genomic_DNA"/>
</dbReference>
<keyword evidence="1" id="KW-0472">Membrane</keyword>
<dbReference type="InterPro" id="IPR005152">
    <property type="entry name" value="Lipase_secreted"/>
</dbReference>
<organism evidence="2 3">
    <name type="scientific">Kitasatospora paranensis</name>
    <dbReference type="NCBI Taxonomy" id="258053"/>
    <lineage>
        <taxon>Bacteria</taxon>
        <taxon>Bacillati</taxon>
        <taxon>Actinomycetota</taxon>
        <taxon>Actinomycetes</taxon>
        <taxon>Kitasatosporales</taxon>
        <taxon>Streptomycetaceae</taxon>
        <taxon>Kitasatospora</taxon>
    </lineage>
</organism>
<dbReference type="Pfam" id="PF03729">
    <property type="entry name" value="DUF308"/>
    <property type="match status" value="2"/>
</dbReference>
<feature type="transmembrane region" description="Helical" evidence="1">
    <location>
        <begin position="130"/>
        <end position="148"/>
    </location>
</feature>
<accession>A0ABW2G453</accession>
<feature type="transmembrane region" description="Helical" evidence="1">
    <location>
        <begin position="154"/>
        <end position="173"/>
    </location>
</feature>
<evidence type="ECO:0000256" key="1">
    <source>
        <dbReference type="SAM" id="Phobius"/>
    </source>
</evidence>
<proteinExistence type="predicted"/>
<dbReference type="InterPro" id="IPR005325">
    <property type="entry name" value="DUF308_memb"/>
</dbReference>
<feature type="transmembrane region" description="Helical" evidence="1">
    <location>
        <begin position="204"/>
        <end position="223"/>
    </location>
</feature>
<dbReference type="RefSeq" id="WP_380233456.1">
    <property type="nucleotide sequence ID" value="NZ_JBHSVH010000002.1"/>
</dbReference>
<dbReference type="PROSITE" id="PS51257">
    <property type="entry name" value="PROKAR_LIPOPROTEIN"/>
    <property type="match status" value="1"/>
</dbReference>
<dbReference type="SUPFAM" id="SSF53474">
    <property type="entry name" value="alpha/beta-Hydrolases"/>
    <property type="match status" value="1"/>
</dbReference>
<evidence type="ECO:0000313" key="3">
    <source>
        <dbReference type="Proteomes" id="UP001596435"/>
    </source>
</evidence>
<gene>
    <name evidence="2" type="ORF">ACFQMG_26415</name>
</gene>
<keyword evidence="3" id="KW-1185">Reference proteome</keyword>
<dbReference type="PANTHER" id="PTHR34853:SF1">
    <property type="entry name" value="LIPASE 5"/>
    <property type="match status" value="1"/>
</dbReference>
<keyword evidence="1" id="KW-1133">Transmembrane helix</keyword>
<dbReference type="Pfam" id="PF03583">
    <property type="entry name" value="LIP"/>
    <property type="match status" value="1"/>
</dbReference>
<sequence>MMPDTRGLSAVRKWGQRAPWWLVLLLGVACAVLGAVIVLQPFTSLSVLRLFIVIVLAVSGVADLASACRSRSARWTVAVGVLWLVTALVAAVFPGLTLRVLALVVGLALVAGGMARLVGAVRGRGDERAAHVLGALASVVFGCLALAWPDVTLLVVAVVFGARTFVFGCARIVEAVRAAHEGGRRENEGVGGGRGWLHGWPRTAAMAASLVVALALLALSAALHRASPSPTAFYTRPASVPATAGALLRSEPFTRAVPASAQAWKILYTTTRDDGVPAVASGIVLVSRSAPAGPRPVIAWAHGTTGVASSCAPSLLQKPFEAGALPALDQIVANGWVLVATDYTGLGTAGPHPYLVGQGEARSVLDAVRAARHLATVHLSDQTAVWGHSQGGHAALWTGQLQPTYASDVPLAGVAALAPASDLTGLVSNLNTVPGGSIFASYIVTAYSQTYPDVSFNRLIRPEAQAQVRGHASRCLAEPEVFVSVVSSLLADKPIFATDPATGASGARLRENTPTGQIQAPLLIAQGENDALVLPAVQQGFVQQACKRGDTIDYRTFPGRDHVGVVAPDSALIPLLVTWTQDRFAGKPAPDTCS</sequence>
<feature type="transmembrane region" description="Helical" evidence="1">
    <location>
        <begin position="75"/>
        <end position="94"/>
    </location>
</feature>
<feature type="transmembrane region" description="Helical" evidence="1">
    <location>
        <begin position="48"/>
        <end position="68"/>
    </location>
</feature>
<keyword evidence="1" id="KW-0812">Transmembrane</keyword>